<dbReference type="AlphaFoldDB" id="A0A1I7W9R0"/>
<name>A0A1I7W9R0_HETBA</name>
<evidence type="ECO:0000313" key="2">
    <source>
        <dbReference type="WBParaSite" id="Hba_01384"/>
    </source>
</evidence>
<dbReference type="WBParaSite" id="Hba_01384">
    <property type="protein sequence ID" value="Hba_01384"/>
    <property type="gene ID" value="Hba_01384"/>
</dbReference>
<protein>
    <submittedName>
        <fullName evidence="2">Uncharacterized protein</fullName>
    </submittedName>
</protein>
<keyword evidence="1" id="KW-1185">Reference proteome</keyword>
<reference evidence="2" key="1">
    <citation type="submission" date="2016-11" db="UniProtKB">
        <authorList>
            <consortium name="WormBaseParasite"/>
        </authorList>
    </citation>
    <scope>IDENTIFICATION</scope>
</reference>
<dbReference type="Proteomes" id="UP000095283">
    <property type="component" value="Unplaced"/>
</dbReference>
<proteinExistence type="predicted"/>
<evidence type="ECO:0000313" key="1">
    <source>
        <dbReference type="Proteomes" id="UP000095283"/>
    </source>
</evidence>
<organism evidence="1 2">
    <name type="scientific">Heterorhabditis bacteriophora</name>
    <name type="common">Entomopathogenic nematode worm</name>
    <dbReference type="NCBI Taxonomy" id="37862"/>
    <lineage>
        <taxon>Eukaryota</taxon>
        <taxon>Metazoa</taxon>
        <taxon>Ecdysozoa</taxon>
        <taxon>Nematoda</taxon>
        <taxon>Chromadorea</taxon>
        <taxon>Rhabditida</taxon>
        <taxon>Rhabditina</taxon>
        <taxon>Rhabditomorpha</taxon>
        <taxon>Strongyloidea</taxon>
        <taxon>Heterorhabditidae</taxon>
        <taxon>Heterorhabditis</taxon>
    </lineage>
</organism>
<sequence>MDDKVEHDTAELEPNEQDECVSNKLSEETSVYMKENEINCDSKHIDIY</sequence>
<accession>A0A1I7W9R0</accession>